<reference evidence="2" key="2">
    <citation type="submission" date="2020-11" db="EMBL/GenBank/DDBJ databases">
        <authorList>
            <person name="McCartney M.A."/>
            <person name="Auch B."/>
            <person name="Kono T."/>
            <person name="Mallez S."/>
            <person name="Becker A."/>
            <person name="Gohl D.M."/>
            <person name="Silverstein K.A.T."/>
            <person name="Koren S."/>
            <person name="Bechman K.B."/>
            <person name="Herman A."/>
            <person name="Abrahante J.E."/>
            <person name="Garbe J."/>
        </authorList>
    </citation>
    <scope>NUCLEOTIDE SEQUENCE</scope>
    <source>
        <strain evidence="2">Duluth1</strain>
        <tissue evidence="2">Whole animal</tissue>
    </source>
</reference>
<evidence type="ECO:0000313" key="3">
    <source>
        <dbReference type="Proteomes" id="UP000828390"/>
    </source>
</evidence>
<dbReference type="Pfam" id="PF00078">
    <property type="entry name" value="RVT_1"/>
    <property type="match status" value="1"/>
</dbReference>
<dbReference type="CDD" id="cd01650">
    <property type="entry name" value="RT_nLTR_like"/>
    <property type="match status" value="1"/>
</dbReference>
<dbReference type="SUPFAM" id="SSF56672">
    <property type="entry name" value="DNA/RNA polymerases"/>
    <property type="match status" value="1"/>
</dbReference>
<comment type="caution">
    <text evidence="2">The sequence shown here is derived from an EMBL/GenBank/DDBJ whole genome shotgun (WGS) entry which is preliminary data.</text>
</comment>
<sequence>MLKIANVIPLYKGGSVEDPNNYRPISLLPTISKIFEKHIAKQLHIYLESTGLLNKTQSGFRKYHSCQTALINIVDSWLKQIDNGNLVGTIFLDFKKAFDLVDHRVLLHKLKLYHFNDSSCDLFSSYLRNRFQFIKAENTTSTCKSIIAGVPQGSILGPLLFLIYVNDLSLDLTCDSAMYADDTTLHTVGTNIQTLQNKLQTNLSIVNDWCQTNNMIINPLKTTCMVLGSKRKAQNMTDLKLKISDTVIKTVNCQKLLGLYIDNTLSWKLHINSVCSKMSSRMFLLQKIKPYLTLKMRKLFYNGYISPISDYACVTWSSAAKTEINRIVKIQKRCGAHILNKKYSTNSKTLFNNLKWLTFEQRNHYFTSVIVFKAFHNQTPTYIRDLLTPSQNIHYNLRSCEKGDLKLVRIPKTNYFKQSFEFSSKTIWNSLPQSIRQTNNLITFKKKLKAYLSSTLYEIN</sequence>
<keyword evidence="3" id="KW-1185">Reference proteome</keyword>
<dbReference type="EMBL" id="JAIWYP010000004">
    <property type="protein sequence ID" value="KAH3841701.1"/>
    <property type="molecule type" value="Genomic_DNA"/>
</dbReference>
<dbReference type="InterPro" id="IPR043502">
    <property type="entry name" value="DNA/RNA_pol_sf"/>
</dbReference>
<dbReference type="PANTHER" id="PTHR33332">
    <property type="entry name" value="REVERSE TRANSCRIPTASE DOMAIN-CONTAINING PROTEIN"/>
    <property type="match status" value="1"/>
</dbReference>
<evidence type="ECO:0000313" key="2">
    <source>
        <dbReference type="EMBL" id="KAH3841701.1"/>
    </source>
</evidence>
<dbReference type="Proteomes" id="UP000828390">
    <property type="component" value="Unassembled WGS sequence"/>
</dbReference>
<reference evidence="2" key="1">
    <citation type="journal article" date="2019" name="bioRxiv">
        <title>The Genome of the Zebra Mussel, Dreissena polymorpha: A Resource for Invasive Species Research.</title>
        <authorList>
            <person name="McCartney M.A."/>
            <person name="Auch B."/>
            <person name="Kono T."/>
            <person name="Mallez S."/>
            <person name="Zhang Y."/>
            <person name="Obille A."/>
            <person name="Becker A."/>
            <person name="Abrahante J.E."/>
            <person name="Garbe J."/>
            <person name="Badalamenti J.P."/>
            <person name="Herman A."/>
            <person name="Mangelson H."/>
            <person name="Liachko I."/>
            <person name="Sullivan S."/>
            <person name="Sone E.D."/>
            <person name="Koren S."/>
            <person name="Silverstein K.A.T."/>
            <person name="Beckman K.B."/>
            <person name="Gohl D.M."/>
        </authorList>
    </citation>
    <scope>NUCLEOTIDE SEQUENCE</scope>
    <source>
        <strain evidence="2">Duluth1</strain>
        <tissue evidence="2">Whole animal</tissue>
    </source>
</reference>
<dbReference type="AlphaFoldDB" id="A0A9D4KL90"/>
<protein>
    <recommendedName>
        <fullName evidence="1">Reverse transcriptase domain-containing protein</fullName>
    </recommendedName>
</protein>
<name>A0A9D4KL90_DREPO</name>
<proteinExistence type="predicted"/>
<feature type="domain" description="Reverse transcriptase" evidence="1">
    <location>
        <begin position="1"/>
        <end position="261"/>
    </location>
</feature>
<evidence type="ECO:0000259" key="1">
    <source>
        <dbReference type="PROSITE" id="PS50878"/>
    </source>
</evidence>
<dbReference type="InterPro" id="IPR000477">
    <property type="entry name" value="RT_dom"/>
</dbReference>
<organism evidence="2 3">
    <name type="scientific">Dreissena polymorpha</name>
    <name type="common">Zebra mussel</name>
    <name type="synonym">Mytilus polymorpha</name>
    <dbReference type="NCBI Taxonomy" id="45954"/>
    <lineage>
        <taxon>Eukaryota</taxon>
        <taxon>Metazoa</taxon>
        <taxon>Spiralia</taxon>
        <taxon>Lophotrochozoa</taxon>
        <taxon>Mollusca</taxon>
        <taxon>Bivalvia</taxon>
        <taxon>Autobranchia</taxon>
        <taxon>Heteroconchia</taxon>
        <taxon>Euheterodonta</taxon>
        <taxon>Imparidentia</taxon>
        <taxon>Neoheterodontei</taxon>
        <taxon>Myida</taxon>
        <taxon>Dreissenoidea</taxon>
        <taxon>Dreissenidae</taxon>
        <taxon>Dreissena</taxon>
    </lineage>
</organism>
<gene>
    <name evidence="2" type="ORF">DPMN_115174</name>
</gene>
<accession>A0A9D4KL90</accession>
<dbReference type="PROSITE" id="PS50878">
    <property type="entry name" value="RT_POL"/>
    <property type="match status" value="1"/>
</dbReference>